<reference evidence="7" key="1">
    <citation type="submission" date="2017-04" db="EMBL/GenBank/DDBJ databases">
        <authorList>
            <person name="Varghese N."/>
            <person name="Submissions S."/>
        </authorList>
    </citation>
    <scope>NUCLEOTIDE SEQUENCE [LARGE SCALE GENOMIC DNA]</scope>
    <source>
        <strain evidence="7">DSM 21500</strain>
    </source>
</reference>
<name>A0A1W1Y9R4_9LACT</name>
<evidence type="ECO:0000313" key="6">
    <source>
        <dbReference type="EMBL" id="SMC32869.1"/>
    </source>
</evidence>
<dbReference type="InterPro" id="IPR011034">
    <property type="entry name" value="Formyl_transferase-like_C_sf"/>
</dbReference>
<evidence type="ECO:0000313" key="7">
    <source>
        <dbReference type="Proteomes" id="UP000243884"/>
    </source>
</evidence>
<dbReference type="InterPro" id="IPR003180">
    <property type="entry name" value="MPG"/>
</dbReference>
<dbReference type="PANTHER" id="PTHR10429:SF0">
    <property type="entry name" value="DNA-3-METHYLADENINE GLYCOSYLASE"/>
    <property type="match status" value="1"/>
</dbReference>
<sequence length="208" mass="23451">MPEFFMNPLLETTDIAKQLLGCVLSYTQNGKRRSGWIVETEAYLGEKDQAAHTYHGHQSKRVEALYAPAGTFYIHQMMQHTMINISTKENGNPEGVLIRAIQPIEGKDTMAKNRGNKPQLEWTNGPGKLTQALGVTMADYGTLATEGRLQISEEGRRQPLEIISGPRIGIPNKGKWTEAPLRFYIKGNPFVSRTAKKYHDLETYGWEE</sequence>
<evidence type="ECO:0000256" key="4">
    <source>
        <dbReference type="ARBA" id="ARBA00023204"/>
    </source>
</evidence>
<evidence type="ECO:0000256" key="3">
    <source>
        <dbReference type="ARBA" id="ARBA00022801"/>
    </source>
</evidence>
<proteinExistence type="inferred from homology"/>
<gene>
    <name evidence="6" type="ORF">SAMN04487984_0490</name>
</gene>
<evidence type="ECO:0000256" key="1">
    <source>
        <dbReference type="ARBA" id="ARBA00009232"/>
    </source>
</evidence>
<dbReference type="Gene3D" id="3.10.300.10">
    <property type="entry name" value="Methylpurine-DNA glycosylase (MPG)"/>
    <property type="match status" value="1"/>
</dbReference>
<keyword evidence="3 5" id="KW-0378">Hydrolase</keyword>
<dbReference type="SUPFAM" id="SSF50486">
    <property type="entry name" value="FMT C-terminal domain-like"/>
    <property type="match status" value="1"/>
</dbReference>
<evidence type="ECO:0000256" key="5">
    <source>
        <dbReference type="HAMAP-Rule" id="MF_00527"/>
    </source>
</evidence>
<comment type="similarity">
    <text evidence="1 5">Belongs to the DNA glycosylase MPG family.</text>
</comment>
<dbReference type="GO" id="GO:0003905">
    <property type="term" value="F:alkylbase DNA N-glycosylase activity"/>
    <property type="evidence" value="ECO:0007669"/>
    <property type="project" value="InterPro"/>
</dbReference>
<dbReference type="HAMAP" id="MF_00527">
    <property type="entry name" value="3MGH"/>
    <property type="match status" value="1"/>
</dbReference>
<dbReference type="AlphaFoldDB" id="A0A1W1Y9R4"/>
<dbReference type="CDD" id="cd00540">
    <property type="entry name" value="AAG"/>
    <property type="match status" value="1"/>
</dbReference>
<dbReference type="InterPro" id="IPR036995">
    <property type="entry name" value="MPG_sf"/>
</dbReference>
<dbReference type="EMBL" id="FWXK01000002">
    <property type="protein sequence ID" value="SMC32869.1"/>
    <property type="molecule type" value="Genomic_DNA"/>
</dbReference>
<evidence type="ECO:0000256" key="2">
    <source>
        <dbReference type="ARBA" id="ARBA00022763"/>
    </source>
</evidence>
<dbReference type="RefSeq" id="WP_234983503.1">
    <property type="nucleotide sequence ID" value="NZ_FWXK01000002.1"/>
</dbReference>
<dbReference type="EC" id="3.2.2.-" evidence="5"/>
<protein>
    <recommendedName>
        <fullName evidence="5">Putative 3-methyladenine DNA glycosylase</fullName>
        <ecNumber evidence="5">3.2.2.-</ecNumber>
    </recommendedName>
</protein>
<dbReference type="Proteomes" id="UP000243884">
    <property type="component" value="Unassembled WGS sequence"/>
</dbReference>
<dbReference type="GO" id="GO:0003677">
    <property type="term" value="F:DNA binding"/>
    <property type="evidence" value="ECO:0007669"/>
    <property type="project" value="InterPro"/>
</dbReference>
<keyword evidence="7" id="KW-1185">Reference proteome</keyword>
<accession>A0A1W1Y9R4</accession>
<dbReference type="FunFam" id="3.10.300.10:FF:000001">
    <property type="entry name" value="Putative 3-methyladenine DNA glycosylase"/>
    <property type="match status" value="1"/>
</dbReference>
<dbReference type="STRING" id="371602.SAMN04487984_0490"/>
<dbReference type="PANTHER" id="PTHR10429">
    <property type="entry name" value="DNA-3-METHYLADENINE GLYCOSYLASE"/>
    <property type="match status" value="1"/>
</dbReference>
<keyword evidence="2 5" id="KW-0227">DNA damage</keyword>
<dbReference type="GO" id="GO:0006284">
    <property type="term" value="P:base-excision repair"/>
    <property type="evidence" value="ECO:0007669"/>
    <property type="project" value="InterPro"/>
</dbReference>
<dbReference type="Pfam" id="PF02245">
    <property type="entry name" value="Pur_DNA_glyco"/>
    <property type="match status" value="1"/>
</dbReference>
<keyword evidence="4 5" id="KW-0234">DNA repair</keyword>
<dbReference type="NCBIfam" id="TIGR00567">
    <property type="entry name" value="3mg"/>
    <property type="match status" value="1"/>
</dbReference>
<organism evidence="6 7">
    <name type="scientific">Aerococcus suis</name>
    <dbReference type="NCBI Taxonomy" id="371602"/>
    <lineage>
        <taxon>Bacteria</taxon>
        <taxon>Bacillati</taxon>
        <taxon>Bacillota</taxon>
        <taxon>Bacilli</taxon>
        <taxon>Lactobacillales</taxon>
        <taxon>Aerococcaceae</taxon>
        <taxon>Aerococcus</taxon>
    </lineage>
</organism>